<protein>
    <submittedName>
        <fullName evidence="2">(northern house mosquito) hypothetical protein</fullName>
    </submittedName>
</protein>
<feature type="region of interest" description="Disordered" evidence="1">
    <location>
        <begin position="27"/>
        <end position="58"/>
    </location>
</feature>
<name>A0A8D8ADL2_CULPI</name>
<proteinExistence type="predicted"/>
<feature type="region of interest" description="Disordered" evidence="1">
    <location>
        <begin position="119"/>
        <end position="140"/>
    </location>
</feature>
<reference evidence="2" key="1">
    <citation type="submission" date="2021-05" db="EMBL/GenBank/DDBJ databases">
        <authorList>
            <person name="Alioto T."/>
            <person name="Alioto T."/>
            <person name="Gomez Garrido J."/>
        </authorList>
    </citation>
    <scope>NUCLEOTIDE SEQUENCE</scope>
</reference>
<feature type="compositionally biased region" description="Basic residues" evidence="1">
    <location>
        <begin position="40"/>
        <end position="53"/>
    </location>
</feature>
<sequence>MIGFCCCCTSTTDAKNLPTRRKGIANRTDCHRDSQSQPHLHTHTRTRKKKRKTHCDGREKFCDPTKRHRKSNSLFLEGIQWHQTPAAAGGQTVVSTYCDMLLEIAHVQRTVPAAHEDQPEPLAAQMQHRPAVATSIRTWR</sequence>
<dbReference type="EMBL" id="HBUE01026092">
    <property type="protein sequence ID" value="CAG6454460.1"/>
    <property type="molecule type" value="Transcribed_RNA"/>
</dbReference>
<organism evidence="2">
    <name type="scientific">Culex pipiens</name>
    <name type="common">House mosquito</name>
    <dbReference type="NCBI Taxonomy" id="7175"/>
    <lineage>
        <taxon>Eukaryota</taxon>
        <taxon>Metazoa</taxon>
        <taxon>Ecdysozoa</taxon>
        <taxon>Arthropoda</taxon>
        <taxon>Hexapoda</taxon>
        <taxon>Insecta</taxon>
        <taxon>Pterygota</taxon>
        <taxon>Neoptera</taxon>
        <taxon>Endopterygota</taxon>
        <taxon>Diptera</taxon>
        <taxon>Nematocera</taxon>
        <taxon>Culicoidea</taxon>
        <taxon>Culicidae</taxon>
        <taxon>Culicinae</taxon>
        <taxon>Culicini</taxon>
        <taxon>Culex</taxon>
        <taxon>Culex</taxon>
    </lineage>
</organism>
<accession>A0A8D8ADL2</accession>
<dbReference type="AlphaFoldDB" id="A0A8D8ADL2"/>
<evidence type="ECO:0000256" key="1">
    <source>
        <dbReference type="SAM" id="MobiDB-lite"/>
    </source>
</evidence>
<evidence type="ECO:0000313" key="2">
    <source>
        <dbReference type="EMBL" id="CAG6454460.1"/>
    </source>
</evidence>